<feature type="transmembrane region" description="Helical" evidence="1">
    <location>
        <begin position="302"/>
        <end position="321"/>
    </location>
</feature>
<dbReference type="EMBL" id="DVFT01000123">
    <property type="protein sequence ID" value="HIQ96518.1"/>
    <property type="molecule type" value="Genomic_DNA"/>
</dbReference>
<keyword evidence="1" id="KW-1133">Transmembrane helix</keyword>
<dbReference type="AlphaFoldDB" id="A0A9D0ZVU7"/>
<reference evidence="2" key="1">
    <citation type="submission" date="2020-10" db="EMBL/GenBank/DDBJ databases">
        <authorList>
            <person name="Gilroy R."/>
        </authorList>
    </citation>
    <scope>NUCLEOTIDE SEQUENCE</scope>
    <source>
        <strain evidence="2">ChiSjej3B21-11622</strain>
    </source>
</reference>
<feature type="transmembrane region" description="Helical" evidence="1">
    <location>
        <begin position="328"/>
        <end position="347"/>
    </location>
</feature>
<feature type="transmembrane region" description="Helical" evidence="1">
    <location>
        <begin position="97"/>
        <end position="117"/>
    </location>
</feature>
<evidence type="ECO:0000313" key="2">
    <source>
        <dbReference type="EMBL" id="HIQ96518.1"/>
    </source>
</evidence>
<evidence type="ECO:0008006" key="4">
    <source>
        <dbReference type="Google" id="ProtNLM"/>
    </source>
</evidence>
<protein>
    <recommendedName>
        <fullName evidence="4">Glycosyltransferase RgtA/B/C/D-like domain-containing protein</fullName>
    </recommendedName>
</protein>
<feature type="transmembrane region" description="Helical" evidence="1">
    <location>
        <begin position="129"/>
        <end position="147"/>
    </location>
</feature>
<dbReference type="Proteomes" id="UP000886886">
    <property type="component" value="Unassembled WGS sequence"/>
</dbReference>
<name>A0A9D0ZVU7_9FIRM</name>
<proteinExistence type="predicted"/>
<feature type="transmembrane region" description="Helical" evidence="1">
    <location>
        <begin position="224"/>
        <end position="244"/>
    </location>
</feature>
<feature type="transmembrane region" description="Helical" evidence="1">
    <location>
        <begin position="154"/>
        <end position="171"/>
    </location>
</feature>
<evidence type="ECO:0000313" key="3">
    <source>
        <dbReference type="Proteomes" id="UP000886886"/>
    </source>
</evidence>
<keyword evidence="1" id="KW-0472">Membrane</keyword>
<keyword evidence="1" id="KW-0812">Transmembrane</keyword>
<feature type="transmembrane region" description="Helical" evidence="1">
    <location>
        <begin position="383"/>
        <end position="399"/>
    </location>
</feature>
<evidence type="ECO:0000256" key="1">
    <source>
        <dbReference type="SAM" id="Phobius"/>
    </source>
</evidence>
<sequence length="400" mass="45495">MKIQWKEKRWEMLFLTAVFLLLVIWAAILPFDQAADERMRYNVVDYIVRHNALPHGDDPELRNEVWGISYAFNPILSYMVSALFVKVVKLFTDSFDVILFAARFVNVLLGTGTAYFVMKLGKKVFEGGASRMFIALAVFLPQGLFVFSYVNNDGLALFSGAVIIYMWALAMEDGWNFKICTGLSVGIALLALSYYNAYGWALTSVLFFAATVLGGKKKWDFKTLFGRGFFIALLVLLLAGWWFARNYVIYDGDFLGQASSRASGILYAQEPYKPGNLFNGEKLGQGLLGMFFYQDPGWEHNWLVMVAVGFVGLFGRMDLYMPYWWSKLYFLVFAVGFLGVIVNYFPVFSFRGGKRLREVRNVEGGKVLTRVTLLQDHLSSKSIFHWCLLIGMVIPFILLC</sequence>
<organism evidence="2 3">
    <name type="scientific">Candidatus Limivivens merdigallinarum</name>
    <dbReference type="NCBI Taxonomy" id="2840859"/>
    <lineage>
        <taxon>Bacteria</taxon>
        <taxon>Bacillati</taxon>
        <taxon>Bacillota</taxon>
        <taxon>Clostridia</taxon>
        <taxon>Lachnospirales</taxon>
        <taxon>Lachnospiraceae</taxon>
        <taxon>Lachnospiraceae incertae sedis</taxon>
        <taxon>Candidatus Limivivens</taxon>
    </lineage>
</organism>
<gene>
    <name evidence="2" type="ORF">IAB26_08145</name>
</gene>
<feature type="transmembrane region" description="Helical" evidence="1">
    <location>
        <begin position="12"/>
        <end position="31"/>
    </location>
</feature>
<accession>A0A9D0ZVU7</accession>
<feature type="non-terminal residue" evidence="2">
    <location>
        <position position="400"/>
    </location>
</feature>
<feature type="transmembrane region" description="Helical" evidence="1">
    <location>
        <begin position="183"/>
        <end position="212"/>
    </location>
</feature>
<comment type="caution">
    <text evidence="2">The sequence shown here is derived from an EMBL/GenBank/DDBJ whole genome shotgun (WGS) entry which is preliminary data.</text>
</comment>
<reference evidence="2" key="2">
    <citation type="journal article" date="2021" name="PeerJ">
        <title>Extensive microbial diversity within the chicken gut microbiome revealed by metagenomics and culture.</title>
        <authorList>
            <person name="Gilroy R."/>
            <person name="Ravi A."/>
            <person name="Getino M."/>
            <person name="Pursley I."/>
            <person name="Horton D.L."/>
            <person name="Alikhan N.F."/>
            <person name="Baker D."/>
            <person name="Gharbi K."/>
            <person name="Hall N."/>
            <person name="Watson M."/>
            <person name="Adriaenssens E.M."/>
            <person name="Foster-Nyarko E."/>
            <person name="Jarju S."/>
            <person name="Secka A."/>
            <person name="Antonio M."/>
            <person name="Oren A."/>
            <person name="Chaudhuri R.R."/>
            <person name="La Ragione R."/>
            <person name="Hildebrand F."/>
            <person name="Pallen M.J."/>
        </authorList>
    </citation>
    <scope>NUCLEOTIDE SEQUENCE</scope>
    <source>
        <strain evidence="2">ChiSjej3B21-11622</strain>
    </source>
</reference>
<feature type="transmembrane region" description="Helical" evidence="1">
    <location>
        <begin position="65"/>
        <end position="85"/>
    </location>
</feature>